<organism evidence="1 2">
    <name type="scientific">Cetraspora pellucida</name>
    <dbReference type="NCBI Taxonomy" id="1433469"/>
    <lineage>
        <taxon>Eukaryota</taxon>
        <taxon>Fungi</taxon>
        <taxon>Fungi incertae sedis</taxon>
        <taxon>Mucoromycota</taxon>
        <taxon>Glomeromycotina</taxon>
        <taxon>Glomeromycetes</taxon>
        <taxon>Diversisporales</taxon>
        <taxon>Gigasporaceae</taxon>
        <taxon>Cetraspora</taxon>
    </lineage>
</organism>
<gene>
    <name evidence="1" type="ORF">CPELLU_LOCUS15545</name>
</gene>
<protein>
    <submittedName>
        <fullName evidence="1">21670_t:CDS:1</fullName>
    </submittedName>
</protein>
<reference evidence="1" key="1">
    <citation type="submission" date="2021-06" db="EMBL/GenBank/DDBJ databases">
        <authorList>
            <person name="Kallberg Y."/>
            <person name="Tangrot J."/>
            <person name="Rosling A."/>
        </authorList>
    </citation>
    <scope>NUCLEOTIDE SEQUENCE</scope>
    <source>
        <strain evidence="1">FL966</strain>
    </source>
</reference>
<dbReference type="AlphaFoldDB" id="A0A9N9J6U0"/>
<proteinExistence type="predicted"/>
<dbReference type="Proteomes" id="UP000789759">
    <property type="component" value="Unassembled WGS sequence"/>
</dbReference>
<accession>A0A9N9J6U0</accession>
<name>A0A9N9J6U0_9GLOM</name>
<dbReference type="EMBL" id="CAJVQA010020704">
    <property type="protein sequence ID" value="CAG8765181.1"/>
    <property type="molecule type" value="Genomic_DNA"/>
</dbReference>
<evidence type="ECO:0000313" key="2">
    <source>
        <dbReference type="Proteomes" id="UP000789759"/>
    </source>
</evidence>
<comment type="caution">
    <text evidence="1">The sequence shown here is derived from an EMBL/GenBank/DDBJ whole genome shotgun (WGS) entry which is preliminary data.</text>
</comment>
<keyword evidence="2" id="KW-1185">Reference proteome</keyword>
<feature type="non-terminal residue" evidence="1">
    <location>
        <position position="70"/>
    </location>
</feature>
<evidence type="ECO:0000313" key="1">
    <source>
        <dbReference type="EMBL" id="CAG8765181.1"/>
    </source>
</evidence>
<sequence length="70" mass="8166">MNVTKQLSNWIINVNIYLKNKYFTKGNKNITQDDKDDLIKYNVLILENFPDLKGNTKLYGIINDLNTSKT</sequence>